<evidence type="ECO:0000256" key="1">
    <source>
        <dbReference type="SAM" id="MobiDB-lite"/>
    </source>
</evidence>
<evidence type="ECO:0000313" key="4">
    <source>
        <dbReference type="Proteomes" id="UP000507245"/>
    </source>
</evidence>
<sequence>MVSRANYVMSLFILVLLLLFSSGAAEAQISPGNPPDPPQPPVHSSRSHGPLDPSSTPTHRGDDPKASGSETFAGRPGHS</sequence>
<organism evidence="3 4">
    <name type="scientific">Prunus armeniaca</name>
    <name type="common">Apricot</name>
    <name type="synonym">Armeniaca vulgaris</name>
    <dbReference type="NCBI Taxonomy" id="36596"/>
    <lineage>
        <taxon>Eukaryota</taxon>
        <taxon>Viridiplantae</taxon>
        <taxon>Streptophyta</taxon>
        <taxon>Embryophyta</taxon>
        <taxon>Tracheophyta</taxon>
        <taxon>Spermatophyta</taxon>
        <taxon>Magnoliopsida</taxon>
        <taxon>eudicotyledons</taxon>
        <taxon>Gunneridae</taxon>
        <taxon>Pentapetalae</taxon>
        <taxon>rosids</taxon>
        <taxon>fabids</taxon>
        <taxon>Rosales</taxon>
        <taxon>Rosaceae</taxon>
        <taxon>Amygdaloideae</taxon>
        <taxon>Amygdaleae</taxon>
        <taxon>Prunus</taxon>
    </lineage>
</organism>
<proteinExistence type="predicted"/>
<evidence type="ECO:0000313" key="3">
    <source>
        <dbReference type="EMBL" id="CAB4307336.1"/>
    </source>
</evidence>
<protein>
    <submittedName>
        <fullName evidence="3">Uncharacterized protein</fullName>
    </submittedName>
</protein>
<feature type="region of interest" description="Disordered" evidence="1">
    <location>
        <begin position="26"/>
        <end position="79"/>
    </location>
</feature>
<accession>A0A6J5WZW7</accession>
<feature type="chain" id="PRO_5027052734" evidence="2">
    <location>
        <begin position="28"/>
        <end position="79"/>
    </location>
</feature>
<dbReference type="AlphaFoldDB" id="A0A6J5WZW7"/>
<evidence type="ECO:0000256" key="2">
    <source>
        <dbReference type="SAM" id="SignalP"/>
    </source>
</evidence>
<gene>
    <name evidence="3" type="ORF">ORAREDHAP_LOCUS25932</name>
</gene>
<dbReference type="EMBL" id="CAEKKB010000004">
    <property type="protein sequence ID" value="CAB4307336.1"/>
    <property type="molecule type" value="Genomic_DNA"/>
</dbReference>
<feature type="compositionally biased region" description="Pro residues" evidence="1">
    <location>
        <begin position="32"/>
        <end position="41"/>
    </location>
</feature>
<dbReference type="Proteomes" id="UP000507245">
    <property type="component" value="Unassembled WGS sequence"/>
</dbReference>
<keyword evidence="4" id="KW-1185">Reference proteome</keyword>
<reference evidence="4" key="1">
    <citation type="journal article" date="2020" name="Genome Biol.">
        <title>Gamete binning: chromosome-level and haplotype-resolved genome assembly enabled by high-throughput single-cell sequencing of gamete genomes.</title>
        <authorList>
            <person name="Campoy J.A."/>
            <person name="Sun H."/>
            <person name="Goel M."/>
            <person name="Jiao W.-B."/>
            <person name="Folz-Donahue K."/>
            <person name="Wang N."/>
            <person name="Rubio M."/>
            <person name="Liu C."/>
            <person name="Kukat C."/>
            <person name="Ruiz D."/>
            <person name="Huettel B."/>
            <person name="Schneeberger K."/>
        </authorList>
    </citation>
    <scope>NUCLEOTIDE SEQUENCE [LARGE SCALE GENOMIC DNA]</scope>
    <source>
        <strain evidence="4">cv. Rojo Pasion</strain>
    </source>
</reference>
<feature type="signal peptide" evidence="2">
    <location>
        <begin position="1"/>
        <end position="27"/>
    </location>
</feature>
<keyword evidence="2" id="KW-0732">Signal</keyword>
<name>A0A6J5WZW7_PRUAR</name>